<feature type="transmembrane region" description="Helical" evidence="12">
    <location>
        <begin position="40"/>
        <end position="62"/>
    </location>
</feature>
<dbReference type="SMART" id="SM00304">
    <property type="entry name" value="HAMP"/>
    <property type="match status" value="1"/>
</dbReference>
<dbReference type="SUPFAM" id="SSF55874">
    <property type="entry name" value="ATPase domain of HSP90 chaperone/DNA topoisomerase II/histidine kinase"/>
    <property type="match status" value="1"/>
</dbReference>
<keyword evidence="12" id="KW-0472">Membrane</keyword>
<feature type="transmembrane region" description="Helical" evidence="12">
    <location>
        <begin position="74"/>
        <end position="100"/>
    </location>
</feature>
<evidence type="ECO:0000259" key="14">
    <source>
        <dbReference type="PROSITE" id="PS50885"/>
    </source>
</evidence>
<dbReference type="Gene3D" id="1.10.287.130">
    <property type="match status" value="1"/>
</dbReference>
<dbReference type="Pfam" id="PF02518">
    <property type="entry name" value="HATPase_c"/>
    <property type="match status" value="1"/>
</dbReference>
<feature type="transmembrane region" description="Helical" evidence="12">
    <location>
        <begin position="112"/>
        <end position="134"/>
    </location>
</feature>
<name>A0A4P6X218_HYDPS</name>
<dbReference type="GO" id="GO:0016020">
    <property type="term" value="C:membrane"/>
    <property type="evidence" value="ECO:0007669"/>
    <property type="project" value="UniProtKB-SubCell"/>
</dbReference>
<comment type="catalytic activity">
    <reaction evidence="1">
        <text>ATP + protein L-histidine = ADP + protein N-phospho-L-histidine.</text>
        <dbReference type="EC" id="2.7.13.3"/>
    </reaction>
</comment>
<dbReference type="PRINTS" id="PR00344">
    <property type="entry name" value="BCTRLSENSOR"/>
</dbReference>
<evidence type="ECO:0000256" key="8">
    <source>
        <dbReference type="ARBA" id="ARBA00022840"/>
    </source>
</evidence>
<dbReference type="Gene3D" id="3.30.565.10">
    <property type="entry name" value="Histidine kinase-like ATPase, C-terminal domain"/>
    <property type="match status" value="1"/>
</dbReference>
<keyword evidence="4" id="KW-0597">Phosphoprotein</keyword>
<feature type="transmembrane region" description="Helical" evidence="12">
    <location>
        <begin position="330"/>
        <end position="353"/>
    </location>
</feature>
<feature type="region of interest" description="Disordered" evidence="11">
    <location>
        <begin position="1"/>
        <end position="22"/>
    </location>
</feature>
<evidence type="ECO:0000256" key="5">
    <source>
        <dbReference type="ARBA" id="ARBA00022679"/>
    </source>
</evidence>
<keyword evidence="9" id="KW-0902">Two-component regulatory system</keyword>
<evidence type="ECO:0000256" key="10">
    <source>
        <dbReference type="SAM" id="Coils"/>
    </source>
</evidence>
<dbReference type="Gene3D" id="3.30.450.20">
    <property type="entry name" value="PAS domain"/>
    <property type="match status" value="1"/>
</dbReference>
<dbReference type="Gene3D" id="6.10.340.10">
    <property type="match status" value="1"/>
</dbReference>
<evidence type="ECO:0000313" key="15">
    <source>
        <dbReference type="EMBL" id="QBM30277.1"/>
    </source>
</evidence>
<dbReference type="PANTHER" id="PTHR43065">
    <property type="entry name" value="SENSOR HISTIDINE KINASE"/>
    <property type="match status" value="1"/>
</dbReference>
<dbReference type="InterPro" id="IPR036097">
    <property type="entry name" value="HisK_dim/P_sf"/>
</dbReference>
<dbReference type="Proteomes" id="UP000293912">
    <property type="component" value="Chromosome"/>
</dbReference>
<dbReference type="SMART" id="SM00388">
    <property type="entry name" value="HisKA"/>
    <property type="match status" value="1"/>
</dbReference>
<dbReference type="SUPFAM" id="SSF55785">
    <property type="entry name" value="PYP-like sensor domain (PAS domain)"/>
    <property type="match status" value="1"/>
</dbReference>
<dbReference type="PANTHER" id="PTHR43065:SF10">
    <property type="entry name" value="PEROXIDE STRESS-ACTIVATED HISTIDINE KINASE MAK3"/>
    <property type="match status" value="1"/>
</dbReference>
<dbReference type="RefSeq" id="WP_079365072.1">
    <property type="nucleotide sequence ID" value="NZ_CP037867.1"/>
</dbReference>
<dbReference type="InterPro" id="IPR003661">
    <property type="entry name" value="HisK_dim/P_dom"/>
</dbReference>
<dbReference type="GO" id="GO:0005524">
    <property type="term" value="F:ATP binding"/>
    <property type="evidence" value="ECO:0007669"/>
    <property type="project" value="UniProtKB-KW"/>
</dbReference>
<dbReference type="Pfam" id="PF08448">
    <property type="entry name" value="PAS_4"/>
    <property type="match status" value="1"/>
</dbReference>
<dbReference type="InterPro" id="IPR036890">
    <property type="entry name" value="HATPase_C_sf"/>
</dbReference>
<dbReference type="CDD" id="cd00082">
    <property type="entry name" value="HisKA"/>
    <property type="match status" value="1"/>
</dbReference>
<keyword evidence="6" id="KW-0547">Nucleotide-binding</keyword>
<reference evidence="15 16" key="1">
    <citation type="submission" date="2019-03" db="EMBL/GenBank/DDBJ databases">
        <authorList>
            <person name="Sebastian G."/>
            <person name="Baumann P."/>
            <person name="Ruckert C."/>
            <person name="Kalinowski J."/>
            <person name="Nebel B."/>
            <person name="Takors R."/>
            <person name="Blombach B."/>
        </authorList>
    </citation>
    <scope>NUCLEOTIDE SEQUENCE [LARGE SCALE GENOMIC DNA]</scope>
    <source>
        <strain evidence="15 16">DSM 1084</strain>
    </source>
</reference>
<dbReference type="EMBL" id="CP037867">
    <property type="protein sequence ID" value="QBM30277.1"/>
    <property type="molecule type" value="Genomic_DNA"/>
</dbReference>
<feature type="coiled-coil region" evidence="10">
    <location>
        <begin position="388"/>
        <end position="422"/>
    </location>
</feature>
<dbReference type="InterPro" id="IPR017232">
    <property type="entry name" value="NtrY"/>
</dbReference>
<evidence type="ECO:0000256" key="1">
    <source>
        <dbReference type="ARBA" id="ARBA00000085"/>
    </source>
</evidence>
<dbReference type="InterPro" id="IPR005467">
    <property type="entry name" value="His_kinase_dom"/>
</dbReference>
<keyword evidence="8" id="KW-0067">ATP-binding</keyword>
<dbReference type="InterPro" id="IPR036259">
    <property type="entry name" value="MFS_trans_sf"/>
</dbReference>
<evidence type="ECO:0000256" key="6">
    <source>
        <dbReference type="ARBA" id="ARBA00022741"/>
    </source>
</evidence>
<dbReference type="EC" id="2.7.13.3" evidence="3"/>
<evidence type="ECO:0000256" key="12">
    <source>
        <dbReference type="SAM" id="Phobius"/>
    </source>
</evidence>
<dbReference type="SMART" id="SM00387">
    <property type="entry name" value="HATPase_c"/>
    <property type="match status" value="1"/>
</dbReference>
<dbReference type="SUPFAM" id="SSF158472">
    <property type="entry name" value="HAMP domain-like"/>
    <property type="match status" value="1"/>
</dbReference>
<sequence length="772" mass="84758">MARARPQLPRETPADPAVEVNQVKRDDPKLDPKASRRRRWALLVALVFMAGLGLVLMFLLTLATRNRAFYEQNFGWLAMVNVAVAVLLALIIVWLAVRLYMRFRLGRFGSRLLLKLAAIIGLVGVLPGVLIYTVSYQFVSRSIESWFDVRVESALAAGLNLGRTTLDTMSADLGEKTRMVAEELARQPRSSALLAMERLRTRLGASDMVLWSASGQALATAGASRFDFTPNRPPLAVLRTVRAKRVVAQVEGLEERDAGDSDIEGLALGQARIKVLALVSAPGFDLDDEPRYLQVVVPLSEALVTDALAVQVANREYQERALGREGLRRMYIGTLTLALFLSVFGAVLLAVVLGNQMVRPLLVLAEGMREVAQGDLSPKAAMASRDELAGLTRTFARMTQELADARETVQRSMQQVDAARDNLQTILDNLTAGVAVLDEQGRLRSVNPGASRILRTPLALHLGQPLTELPGLEAFGQGVMQQFERFLSDDTPHGGGHWQQSFELGEHDRLPVEGSITLIARGALLPNNERLLVFDDVSEMVSAQRAQAWGDVARRLAHEIKNPLTPIQLSAERLAMKLEGKVQPSEQAILNKSVRTIVDQVDAMKRLVNEFRDYARLPAAHLAPTDLNALIKDILVLYDHAAIPVRTELAEQLPPVMADPQQVRQIVHNLVQNAQDAMAGQTDAFVLLRTRRSDSGPWVRLAVIDQGPGFAEHILKRAFEPYVTTKSKGTGLGLAVVKKIMEEHGGRVDIGNRMTENKVTGAQVSLSFAVAN</sequence>
<dbReference type="CDD" id="cd06225">
    <property type="entry name" value="HAMP"/>
    <property type="match status" value="1"/>
</dbReference>
<dbReference type="PROSITE" id="PS50885">
    <property type="entry name" value="HAMP"/>
    <property type="match status" value="1"/>
</dbReference>
<keyword evidence="5 15" id="KW-0808">Transferase</keyword>
<keyword evidence="7" id="KW-0418">Kinase</keyword>
<keyword evidence="16" id="KW-1185">Reference proteome</keyword>
<dbReference type="GO" id="GO:0000155">
    <property type="term" value="F:phosphorelay sensor kinase activity"/>
    <property type="evidence" value="ECO:0007669"/>
    <property type="project" value="InterPro"/>
</dbReference>
<keyword evidence="12" id="KW-1133">Transmembrane helix</keyword>
<evidence type="ECO:0000256" key="11">
    <source>
        <dbReference type="SAM" id="MobiDB-lite"/>
    </source>
</evidence>
<evidence type="ECO:0000256" key="3">
    <source>
        <dbReference type="ARBA" id="ARBA00012438"/>
    </source>
</evidence>
<evidence type="ECO:0000256" key="2">
    <source>
        <dbReference type="ARBA" id="ARBA00004370"/>
    </source>
</evidence>
<evidence type="ECO:0000256" key="7">
    <source>
        <dbReference type="ARBA" id="ARBA00022777"/>
    </source>
</evidence>
<feature type="domain" description="HAMP" evidence="14">
    <location>
        <begin position="355"/>
        <end position="407"/>
    </location>
</feature>
<dbReference type="InterPro" id="IPR013656">
    <property type="entry name" value="PAS_4"/>
</dbReference>
<dbReference type="SUPFAM" id="SSF47384">
    <property type="entry name" value="Homodimeric domain of signal transducing histidine kinase"/>
    <property type="match status" value="1"/>
</dbReference>
<dbReference type="InterPro" id="IPR004358">
    <property type="entry name" value="Sig_transdc_His_kin-like_C"/>
</dbReference>
<protein>
    <recommendedName>
        <fullName evidence="3">histidine kinase</fullName>
        <ecNumber evidence="3">2.7.13.3</ecNumber>
    </recommendedName>
</protein>
<evidence type="ECO:0000259" key="13">
    <source>
        <dbReference type="PROSITE" id="PS50109"/>
    </source>
</evidence>
<keyword evidence="12" id="KW-0812">Transmembrane</keyword>
<dbReference type="Pfam" id="PF00672">
    <property type="entry name" value="HAMP"/>
    <property type="match status" value="1"/>
</dbReference>
<dbReference type="InterPro" id="IPR035965">
    <property type="entry name" value="PAS-like_dom_sf"/>
</dbReference>
<evidence type="ECO:0000256" key="9">
    <source>
        <dbReference type="ARBA" id="ARBA00023012"/>
    </source>
</evidence>
<accession>A0A4P6X218</accession>
<dbReference type="InterPro" id="IPR003660">
    <property type="entry name" value="HAMP_dom"/>
</dbReference>
<dbReference type="KEGG" id="hpse:HPF_21490"/>
<dbReference type="PIRSF" id="PIRSF037532">
    <property type="entry name" value="STHK_NtrY"/>
    <property type="match status" value="1"/>
</dbReference>
<keyword evidence="10" id="KW-0175">Coiled coil</keyword>
<evidence type="ECO:0000313" key="16">
    <source>
        <dbReference type="Proteomes" id="UP000293912"/>
    </source>
</evidence>
<evidence type="ECO:0000256" key="4">
    <source>
        <dbReference type="ARBA" id="ARBA00022553"/>
    </source>
</evidence>
<feature type="domain" description="Histidine kinase" evidence="13">
    <location>
        <begin position="555"/>
        <end position="772"/>
    </location>
</feature>
<proteinExistence type="predicted"/>
<dbReference type="AlphaFoldDB" id="A0A4P6X218"/>
<dbReference type="SUPFAM" id="SSF103473">
    <property type="entry name" value="MFS general substrate transporter"/>
    <property type="match status" value="1"/>
</dbReference>
<dbReference type="PROSITE" id="PS50109">
    <property type="entry name" value="HIS_KIN"/>
    <property type="match status" value="1"/>
</dbReference>
<comment type="subcellular location">
    <subcellularLocation>
        <location evidence="2">Membrane</location>
    </subcellularLocation>
</comment>
<dbReference type="Pfam" id="PF00512">
    <property type="entry name" value="HisKA"/>
    <property type="match status" value="1"/>
</dbReference>
<organism evidence="15 16">
    <name type="scientific">Hydrogenophaga pseudoflava</name>
    <name type="common">Pseudomonas carboxydoflava</name>
    <dbReference type="NCBI Taxonomy" id="47421"/>
    <lineage>
        <taxon>Bacteria</taxon>
        <taxon>Pseudomonadati</taxon>
        <taxon>Pseudomonadota</taxon>
        <taxon>Betaproteobacteria</taxon>
        <taxon>Burkholderiales</taxon>
        <taxon>Comamonadaceae</taxon>
        <taxon>Hydrogenophaga</taxon>
    </lineage>
</organism>
<dbReference type="InterPro" id="IPR003594">
    <property type="entry name" value="HATPase_dom"/>
</dbReference>
<gene>
    <name evidence="15" type="primary">zraS2</name>
    <name evidence="15" type="ORF">HPF_21490</name>
</gene>